<dbReference type="InterPro" id="IPR020449">
    <property type="entry name" value="Tscrpt_reg_AraC-type_HTH"/>
</dbReference>
<dbReference type="GO" id="GO:0043565">
    <property type="term" value="F:sequence-specific DNA binding"/>
    <property type="evidence" value="ECO:0007669"/>
    <property type="project" value="InterPro"/>
</dbReference>
<dbReference type="InterPro" id="IPR052158">
    <property type="entry name" value="INH-QAR"/>
</dbReference>
<dbReference type="EMBL" id="CP158375">
    <property type="protein sequence ID" value="XDO98070.1"/>
    <property type="molecule type" value="Genomic_DNA"/>
</dbReference>
<dbReference type="InterPro" id="IPR018062">
    <property type="entry name" value="HTH_AraC-typ_CS"/>
</dbReference>
<keyword evidence="3" id="KW-0804">Transcription</keyword>
<evidence type="ECO:0000313" key="6">
    <source>
        <dbReference type="EMBL" id="XDO98070.1"/>
    </source>
</evidence>
<evidence type="ECO:0000259" key="5">
    <source>
        <dbReference type="PROSITE" id="PS01124"/>
    </source>
</evidence>
<reference evidence="6" key="1">
    <citation type="submission" date="2024-06" db="EMBL/GenBank/DDBJ databases">
        <title>Caulobacter inopinatus, sp. nov.</title>
        <authorList>
            <person name="Donachie S.P."/>
        </authorList>
    </citation>
    <scope>NUCLEOTIDE SEQUENCE</scope>
    <source>
        <strain evidence="6">73W</strain>
    </source>
</reference>
<sequence length="325" mass="34156">MAALNRKVVLLAFDGVEVLDVSGPAGAFGTANQELLNPAYAVVVASAAGGTIRSSCGMEISTVALSEVGDMSTGAFLVGGAPNLDHLLAAAAAPELRPWAMTALEGCERYGAISSGALILAQLDLLRGRRIATHWEFVEVFDRLHPEVTIEPGATFINQGRLWTSAGVTAGIDMALAMIEADLGGEIGRAVARRMVYEPRAGARAPAPAPDMGGHGYGELIRWMLGNLDSPLDVETLSRRAGQSVRSFHRKFSAATGKTPAAFVEALRLQQAQILLGQGLPIKQVATAVGLVDANKFSRAFRRSHGMTPSSFRTLKTQPRGLAGG</sequence>
<keyword evidence="1" id="KW-0805">Transcription regulation</keyword>
<evidence type="ECO:0000256" key="2">
    <source>
        <dbReference type="ARBA" id="ARBA00023125"/>
    </source>
</evidence>
<dbReference type="PROSITE" id="PS01124">
    <property type="entry name" value="HTH_ARAC_FAMILY_2"/>
    <property type="match status" value="1"/>
</dbReference>
<dbReference type="SUPFAM" id="SSF52317">
    <property type="entry name" value="Class I glutamine amidotransferase-like"/>
    <property type="match status" value="1"/>
</dbReference>
<dbReference type="GO" id="GO:0003700">
    <property type="term" value="F:DNA-binding transcription factor activity"/>
    <property type="evidence" value="ECO:0007669"/>
    <property type="project" value="InterPro"/>
</dbReference>
<feature type="region of interest" description="Disordered" evidence="4">
    <location>
        <begin position="306"/>
        <end position="325"/>
    </location>
</feature>
<dbReference type="SUPFAM" id="SSF46689">
    <property type="entry name" value="Homeodomain-like"/>
    <property type="match status" value="2"/>
</dbReference>
<feature type="compositionally biased region" description="Polar residues" evidence="4">
    <location>
        <begin position="307"/>
        <end position="317"/>
    </location>
</feature>
<dbReference type="CDD" id="cd03137">
    <property type="entry name" value="GATase1_AraC_1"/>
    <property type="match status" value="1"/>
</dbReference>
<dbReference type="PANTHER" id="PTHR43130:SF3">
    <property type="entry name" value="HTH-TYPE TRANSCRIPTIONAL REGULATOR RV1931C"/>
    <property type="match status" value="1"/>
</dbReference>
<dbReference type="Gene3D" id="1.10.10.60">
    <property type="entry name" value="Homeodomain-like"/>
    <property type="match status" value="1"/>
</dbReference>
<evidence type="ECO:0000256" key="1">
    <source>
        <dbReference type="ARBA" id="ARBA00023015"/>
    </source>
</evidence>
<dbReference type="InterPro" id="IPR018060">
    <property type="entry name" value="HTH_AraC"/>
</dbReference>
<accession>A0AB39KWP6</accession>
<dbReference type="PROSITE" id="PS00041">
    <property type="entry name" value="HTH_ARAC_FAMILY_1"/>
    <property type="match status" value="1"/>
</dbReference>
<dbReference type="Pfam" id="PF12833">
    <property type="entry name" value="HTH_18"/>
    <property type="match status" value="1"/>
</dbReference>
<proteinExistence type="predicted"/>
<dbReference type="InterPro" id="IPR009057">
    <property type="entry name" value="Homeodomain-like_sf"/>
</dbReference>
<dbReference type="Pfam" id="PF01965">
    <property type="entry name" value="DJ-1_PfpI"/>
    <property type="match status" value="1"/>
</dbReference>
<name>A0AB39KWP6_9CAUL</name>
<protein>
    <submittedName>
        <fullName evidence="6">Helix-turn-helix domain-containing protein</fullName>
    </submittedName>
</protein>
<dbReference type="PRINTS" id="PR00032">
    <property type="entry name" value="HTHARAC"/>
</dbReference>
<dbReference type="AlphaFoldDB" id="A0AB39KWP6"/>
<dbReference type="Gene3D" id="3.40.50.880">
    <property type="match status" value="1"/>
</dbReference>
<dbReference type="SMART" id="SM00342">
    <property type="entry name" value="HTH_ARAC"/>
    <property type="match status" value="1"/>
</dbReference>
<dbReference type="RefSeq" id="WP_369061698.1">
    <property type="nucleotide sequence ID" value="NZ_CP158375.1"/>
</dbReference>
<keyword evidence="2" id="KW-0238">DNA-binding</keyword>
<feature type="domain" description="HTH araC/xylS-type" evidence="5">
    <location>
        <begin position="218"/>
        <end position="315"/>
    </location>
</feature>
<dbReference type="InterPro" id="IPR029062">
    <property type="entry name" value="Class_I_gatase-like"/>
</dbReference>
<organism evidence="6">
    <name type="scientific">Caulobacter sp. 73W</name>
    <dbReference type="NCBI Taxonomy" id="3161137"/>
    <lineage>
        <taxon>Bacteria</taxon>
        <taxon>Pseudomonadati</taxon>
        <taxon>Pseudomonadota</taxon>
        <taxon>Alphaproteobacteria</taxon>
        <taxon>Caulobacterales</taxon>
        <taxon>Caulobacteraceae</taxon>
        <taxon>Caulobacter</taxon>
    </lineage>
</organism>
<evidence type="ECO:0000256" key="4">
    <source>
        <dbReference type="SAM" id="MobiDB-lite"/>
    </source>
</evidence>
<dbReference type="PANTHER" id="PTHR43130">
    <property type="entry name" value="ARAC-FAMILY TRANSCRIPTIONAL REGULATOR"/>
    <property type="match status" value="1"/>
</dbReference>
<dbReference type="InterPro" id="IPR002818">
    <property type="entry name" value="DJ-1/PfpI"/>
</dbReference>
<evidence type="ECO:0000256" key="3">
    <source>
        <dbReference type="ARBA" id="ARBA00023163"/>
    </source>
</evidence>
<gene>
    <name evidence="6" type="ORF">ABOZ73_06550</name>
</gene>